<dbReference type="SMART" id="SM01321">
    <property type="entry name" value="Y1_Tnp"/>
    <property type="match status" value="1"/>
</dbReference>
<reference evidence="2" key="2">
    <citation type="submission" date="2020-09" db="EMBL/GenBank/DDBJ databases">
        <authorList>
            <person name="Sun Q."/>
            <person name="Kim S."/>
        </authorList>
    </citation>
    <scope>NUCLEOTIDE SEQUENCE</scope>
    <source>
        <strain evidence="2">KCTC 42650</strain>
    </source>
</reference>
<dbReference type="GO" id="GO:0043565">
    <property type="term" value="F:sequence-specific DNA binding"/>
    <property type="evidence" value="ECO:0007669"/>
    <property type="project" value="TreeGrafter"/>
</dbReference>
<dbReference type="RefSeq" id="WP_189681768.1">
    <property type="nucleotide sequence ID" value="NZ_BNCJ01000014.1"/>
</dbReference>
<evidence type="ECO:0000313" key="2">
    <source>
        <dbReference type="EMBL" id="GHF63666.1"/>
    </source>
</evidence>
<comment type="caution">
    <text evidence="2">The sequence shown here is derived from an EMBL/GenBank/DDBJ whole genome shotgun (WGS) entry which is preliminary data.</text>
</comment>
<dbReference type="AlphaFoldDB" id="A0A8J3H141"/>
<evidence type="ECO:0000313" key="3">
    <source>
        <dbReference type="Proteomes" id="UP000626220"/>
    </source>
</evidence>
<proteinExistence type="predicted"/>
<dbReference type="Gene3D" id="3.30.70.1290">
    <property type="entry name" value="Transposase IS200-like"/>
    <property type="match status" value="1"/>
</dbReference>
<dbReference type="InterPro" id="IPR036515">
    <property type="entry name" value="Transposase_17_sf"/>
</dbReference>
<keyword evidence="3" id="KW-1185">Reference proteome</keyword>
<dbReference type="SUPFAM" id="SSF143422">
    <property type="entry name" value="Transposase IS200-like"/>
    <property type="match status" value="1"/>
</dbReference>
<feature type="domain" description="Transposase IS200-like" evidence="1">
    <location>
        <begin position="9"/>
        <end position="131"/>
    </location>
</feature>
<accession>A0A8J3H141</accession>
<dbReference type="InterPro" id="IPR052715">
    <property type="entry name" value="RAYT_transposase"/>
</dbReference>
<organism evidence="2 3">
    <name type="scientific">Seohaeicola zhoushanensis</name>
    <dbReference type="NCBI Taxonomy" id="1569283"/>
    <lineage>
        <taxon>Bacteria</taxon>
        <taxon>Pseudomonadati</taxon>
        <taxon>Pseudomonadota</taxon>
        <taxon>Alphaproteobacteria</taxon>
        <taxon>Rhodobacterales</taxon>
        <taxon>Roseobacteraceae</taxon>
        <taxon>Seohaeicola</taxon>
    </lineage>
</organism>
<reference evidence="2" key="1">
    <citation type="journal article" date="2014" name="Int. J. Syst. Evol. Microbiol.">
        <title>Complete genome sequence of Corynebacterium casei LMG S-19264T (=DSM 44701T), isolated from a smear-ripened cheese.</title>
        <authorList>
            <consortium name="US DOE Joint Genome Institute (JGI-PGF)"/>
            <person name="Walter F."/>
            <person name="Albersmeier A."/>
            <person name="Kalinowski J."/>
            <person name="Ruckert C."/>
        </authorList>
    </citation>
    <scope>NUCLEOTIDE SEQUENCE</scope>
    <source>
        <strain evidence="2">KCTC 42650</strain>
    </source>
</reference>
<name>A0A8J3H141_9RHOB</name>
<dbReference type="Proteomes" id="UP000626220">
    <property type="component" value="Unassembled WGS sequence"/>
</dbReference>
<protein>
    <submittedName>
        <fullName evidence="2">Transposase</fullName>
    </submittedName>
</protein>
<dbReference type="EMBL" id="BNCJ01000014">
    <property type="protein sequence ID" value="GHF63666.1"/>
    <property type="molecule type" value="Genomic_DNA"/>
</dbReference>
<sequence>MSRYIRPRVPGATVFFTLCLADRRSDALVSHVDTLREAVRQTRRERPFVIDAWVVLPDHLHCVWSLPECDADYSTRWSVIKARFSRAMPHEPRRPSHVRRREHGLWQRRFWEHHLRTPDDRAAAMAYCWANPVKHGLAGSPGEWPWSSWHRDNPP</sequence>
<evidence type="ECO:0000259" key="1">
    <source>
        <dbReference type="SMART" id="SM01321"/>
    </source>
</evidence>
<dbReference type="GO" id="GO:0006313">
    <property type="term" value="P:DNA transposition"/>
    <property type="evidence" value="ECO:0007669"/>
    <property type="project" value="InterPro"/>
</dbReference>
<dbReference type="InterPro" id="IPR002686">
    <property type="entry name" value="Transposase_17"/>
</dbReference>
<gene>
    <name evidence="2" type="ORF">GCM10017056_38720</name>
</gene>
<dbReference type="GO" id="GO:0004803">
    <property type="term" value="F:transposase activity"/>
    <property type="evidence" value="ECO:0007669"/>
    <property type="project" value="InterPro"/>
</dbReference>
<dbReference type="NCBIfam" id="NF047646">
    <property type="entry name" value="REP_Tyr_transpos"/>
    <property type="match status" value="1"/>
</dbReference>
<dbReference type="PANTHER" id="PTHR36966">
    <property type="entry name" value="REP-ASSOCIATED TYROSINE TRANSPOSASE"/>
    <property type="match status" value="1"/>
</dbReference>
<dbReference type="PANTHER" id="PTHR36966:SF1">
    <property type="entry name" value="REP-ASSOCIATED TYROSINE TRANSPOSASE"/>
    <property type="match status" value="1"/>
</dbReference>